<organism evidence="2 3">
    <name type="scientific">Fusarium torreyae</name>
    <dbReference type="NCBI Taxonomy" id="1237075"/>
    <lineage>
        <taxon>Eukaryota</taxon>
        <taxon>Fungi</taxon>
        <taxon>Dikarya</taxon>
        <taxon>Ascomycota</taxon>
        <taxon>Pezizomycotina</taxon>
        <taxon>Sordariomycetes</taxon>
        <taxon>Hypocreomycetidae</taxon>
        <taxon>Hypocreales</taxon>
        <taxon>Nectriaceae</taxon>
        <taxon>Fusarium</taxon>
    </lineage>
</organism>
<dbReference type="OrthoDB" id="1263307at2759"/>
<dbReference type="PANTHER" id="PTHR37017:SF11">
    <property type="entry name" value="ESTERASE_LIPASE_THIOESTERASE DOMAIN-CONTAINING PROTEIN"/>
    <property type="match status" value="1"/>
</dbReference>
<dbReference type="PANTHER" id="PTHR37017">
    <property type="entry name" value="AB HYDROLASE-1 DOMAIN-CONTAINING PROTEIN-RELATED"/>
    <property type="match status" value="1"/>
</dbReference>
<evidence type="ECO:0000313" key="2">
    <source>
        <dbReference type="EMBL" id="KAJ4268997.1"/>
    </source>
</evidence>
<keyword evidence="3" id="KW-1185">Reference proteome</keyword>
<reference evidence="2" key="1">
    <citation type="submission" date="2022-09" db="EMBL/GenBank/DDBJ databases">
        <title>Fusarium specimens isolated from Avocado Roots.</title>
        <authorList>
            <person name="Stajich J."/>
            <person name="Roper C."/>
            <person name="Heimlech-Rivalta G."/>
        </authorList>
    </citation>
    <scope>NUCLEOTIDE SEQUENCE</scope>
    <source>
        <strain evidence="2">CF00136</strain>
    </source>
</reference>
<gene>
    <name evidence="2" type="ORF">NW762_003069</name>
</gene>
<accession>A0A9W8SE60</accession>
<feature type="domain" description="AB hydrolase-1" evidence="1">
    <location>
        <begin position="10"/>
        <end position="253"/>
    </location>
</feature>
<sequence length="261" mass="28649">MSQTKPIIAIVPGGFCKPDIYEDVGNALRDDGFTVIIPTLTVTRNLPSKDASHPEFKELAKKGLLDDVEEIHAKLAPSFDQGLEVVIFGHSYGSLPALLALQHHTVNERKAKGLPGGIKAYSAIAGFAYAMRGRNVLGNTEEASPMPYHVTEAGIFHIQEAAKPLFFSDLPTEEQDAAWAKVLGSQSRKSLSYVSEFINSDVQVPKTYIMCEKDEVVAPTYQEMFIKAGEFDKVERLPSGHFPFLSIPKQTAEVLKRIATS</sequence>
<proteinExistence type="predicted"/>
<dbReference type="InterPro" id="IPR000073">
    <property type="entry name" value="AB_hydrolase_1"/>
</dbReference>
<dbReference type="Pfam" id="PF12697">
    <property type="entry name" value="Abhydrolase_6"/>
    <property type="match status" value="1"/>
</dbReference>
<dbReference type="Gene3D" id="3.40.50.1820">
    <property type="entry name" value="alpha/beta hydrolase"/>
    <property type="match status" value="1"/>
</dbReference>
<dbReference type="InterPro" id="IPR052897">
    <property type="entry name" value="Sec-Metab_Biosynth_Hydrolase"/>
</dbReference>
<dbReference type="InterPro" id="IPR029058">
    <property type="entry name" value="AB_hydrolase_fold"/>
</dbReference>
<protein>
    <recommendedName>
        <fullName evidence="1">AB hydrolase-1 domain-containing protein</fullName>
    </recommendedName>
</protein>
<evidence type="ECO:0000313" key="3">
    <source>
        <dbReference type="Proteomes" id="UP001152049"/>
    </source>
</evidence>
<evidence type="ECO:0000259" key="1">
    <source>
        <dbReference type="Pfam" id="PF12697"/>
    </source>
</evidence>
<dbReference type="Proteomes" id="UP001152049">
    <property type="component" value="Unassembled WGS sequence"/>
</dbReference>
<dbReference type="EMBL" id="JAOQAZ010000003">
    <property type="protein sequence ID" value="KAJ4268997.1"/>
    <property type="molecule type" value="Genomic_DNA"/>
</dbReference>
<comment type="caution">
    <text evidence="2">The sequence shown here is derived from an EMBL/GenBank/DDBJ whole genome shotgun (WGS) entry which is preliminary data.</text>
</comment>
<name>A0A9W8SE60_9HYPO</name>
<dbReference type="AlphaFoldDB" id="A0A9W8SE60"/>
<dbReference type="SUPFAM" id="SSF53474">
    <property type="entry name" value="alpha/beta-Hydrolases"/>
    <property type="match status" value="1"/>
</dbReference>